<feature type="coiled-coil region" evidence="1">
    <location>
        <begin position="179"/>
        <end position="206"/>
    </location>
</feature>
<reference evidence="2 3" key="1">
    <citation type="submission" date="2020-10" db="EMBL/GenBank/DDBJ databases">
        <title>Plant Genome Project.</title>
        <authorList>
            <person name="Zhang R.-G."/>
        </authorList>
    </citation>
    <scope>NUCLEOTIDE SEQUENCE [LARGE SCALE GENOMIC DNA]</scope>
    <source>
        <strain evidence="2">FAFU-HL-1</strain>
        <tissue evidence="2">Leaf</tissue>
    </source>
</reference>
<gene>
    <name evidence="2" type="ORF">SADUNF_Sadunf19G0008700</name>
</gene>
<evidence type="ECO:0000256" key="1">
    <source>
        <dbReference type="SAM" id="Coils"/>
    </source>
</evidence>
<protein>
    <submittedName>
        <fullName evidence="2">Uncharacterized protein</fullName>
    </submittedName>
</protein>
<dbReference type="EMBL" id="JADGMS010000019">
    <property type="protein sequence ID" value="KAF9660870.1"/>
    <property type="molecule type" value="Genomic_DNA"/>
</dbReference>
<sequence length="403" mass="44835">MEQGGEEGRVCSYLDMGNTHEGFVQHVDKIVLSMIDENYSRREAVERLVQPGVRASSFGAYGNHNAISTIQQEQNNEVDSLILDGARIQEPNIYAKSWEEIAQWLMSDGIENGIGGVVQPAYTEELHCTPPGAPRVKELLVASGLEHVEEDKLHHLPVGDSTRHCNMEKTLVPLREEGVLILQQQIDVLRTQLSQAQAELALLQVMQTTTSSNLGIVLLPQAHEVSKEAPTVAATLLLISPRHYNHYMLDCSSTLDCMYTNMLFYEQQQEHWKKELQRSRTIGAHGTATIGIISRVTAVTYLDCVAHLSNPFGAHVAIFIVGAVCGGGAEWTVRVKFLSTLENSYSLLRLEKMRRAICMSQRMESSRAFLNNPFRLLEKGSNTKSQHLITCNVCESYAGITEA</sequence>
<dbReference type="AlphaFoldDB" id="A0A835J0R3"/>
<accession>A0A835J0R3</accession>
<evidence type="ECO:0000313" key="3">
    <source>
        <dbReference type="Proteomes" id="UP000657918"/>
    </source>
</evidence>
<keyword evidence="3" id="KW-1185">Reference proteome</keyword>
<dbReference type="Proteomes" id="UP000657918">
    <property type="component" value="Unassembled WGS sequence"/>
</dbReference>
<comment type="caution">
    <text evidence="2">The sequence shown here is derived from an EMBL/GenBank/DDBJ whole genome shotgun (WGS) entry which is preliminary data.</text>
</comment>
<evidence type="ECO:0000313" key="2">
    <source>
        <dbReference type="EMBL" id="KAF9660870.1"/>
    </source>
</evidence>
<organism evidence="2 3">
    <name type="scientific">Salix dunnii</name>
    <dbReference type="NCBI Taxonomy" id="1413687"/>
    <lineage>
        <taxon>Eukaryota</taxon>
        <taxon>Viridiplantae</taxon>
        <taxon>Streptophyta</taxon>
        <taxon>Embryophyta</taxon>
        <taxon>Tracheophyta</taxon>
        <taxon>Spermatophyta</taxon>
        <taxon>Magnoliopsida</taxon>
        <taxon>eudicotyledons</taxon>
        <taxon>Gunneridae</taxon>
        <taxon>Pentapetalae</taxon>
        <taxon>rosids</taxon>
        <taxon>fabids</taxon>
        <taxon>Malpighiales</taxon>
        <taxon>Salicaceae</taxon>
        <taxon>Saliceae</taxon>
        <taxon>Salix</taxon>
    </lineage>
</organism>
<name>A0A835J0R3_9ROSI</name>
<keyword evidence="1" id="KW-0175">Coiled coil</keyword>
<proteinExistence type="predicted"/>